<proteinExistence type="predicted"/>
<evidence type="ECO:0000313" key="4">
    <source>
        <dbReference type="EMBL" id="WNL20232.1"/>
    </source>
</evidence>
<evidence type="ECO:0000313" key="6">
    <source>
        <dbReference type="EMBL" id="WNL25509.1"/>
    </source>
</evidence>
<protein>
    <submittedName>
        <fullName evidence="5">Uncharacterized protein</fullName>
    </submittedName>
</protein>
<evidence type="ECO:0000313" key="3">
    <source>
        <dbReference type="EMBL" id="WNL18097.1"/>
    </source>
</evidence>
<name>A0AA96IAQ6_9BACT</name>
<dbReference type="EMBL" id="CP134844">
    <property type="protein sequence ID" value="WNL12579.1"/>
    <property type="molecule type" value="Genomic_DNA"/>
</dbReference>
<dbReference type="AlphaFoldDB" id="A0AA96IAQ6"/>
<dbReference type="EMBL" id="CP134852">
    <property type="protein sequence ID" value="WNL25509.1"/>
    <property type="molecule type" value="Genomic_DNA"/>
</dbReference>
<evidence type="ECO:0000313" key="2">
    <source>
        <dbReference type="EMBL" id="WNL13897.1"/>
    </source>
</evidence>
<dbReference type="EMBL" id="CP134845">
    <property type="protein sequence ID" value="WNL13897.1"/>
    <property type="molecule type" value="Genomic_DNA"/>
</dbReference>
<reference evidence="1" key="2">
    <citation type="submission" date="2023-09" db="EMBL/GenBank/DDBJ databases">
        <title>Characterization of Arcobacter Isolates from Retail Chicken Sold in Supermarkets in Tbilisi, Georgia.</title>
        <authorList>
            <person name="Matthias R."/>
            <person name="Zautner A.E."/>
        </authorList>
    </citation>
    <scope>NUCLEOTIDE SEQUENCE</scope>
    <source>
        <strain evidence="2">LEO 108</strain>
        <strain evidence="1">LEO 109</strain>
    </source>
</reference>
<accession>A0AA96IAQ6</accession>
<reference evidence="5" key="1">
    <citation type="submission" date="2023-09" db="EMBL/GenBank/DDBJ databases">
        <title>Arcobacter tbilisiensis sp. nov. isolated from chicken meat in Tbilisi, Georgia.</title>
        <authorList>
            <person name="Matthias R."/>
            <person name="Zautner A.E."/>
        </authorList>
    </citation>
    <scope>NUCLEOTIDE SEQUENCE</scope>
    <source>
        <strain evidence="6">LEO 70</strain>
        <strain evidence="5">LEO 74</strain>
        <strain evidence="4">LEO 79</strain>
        <strain evidence="3">LEO 99</strain>
    </source>
</reference>
<organism evidence="5">
    <name type="scientific">Arcobacter sp. AZ-2023</name>
    <dbReference type="NCBI Taxonomy" id="3074453"/>
    <lineage>
        <taxon>Bacteria</taxon>
        <taxon>Pseudomonadati</taxon>
        <taxon>Campylobacterota</taxon>
        <taxon>Epsilonproteobacteria</taxon>
        <taxon>Campylobacterales</taxon>
        <taxon>Arcobacteraceae</taxon>
        <taxon>Arcobacter</taxon>
    </lineage>
</organism>
<gene>
    <name evidence="2" type="ORF">RJG51_07610</name>
    <name evidence="1" type="ORF">RJG52_00585</name>
    <name evidence="3" type="ORF">RJG53_05670</name>
    <name evidence="5" type="ORF">RJG55_00590</name>
    <name evidence="4" type="ORF">RJG56_05520</name>
    <name evidence="6" type="ORF">RJG57_10730</name>
</gene>
<evidence type="ECO:0000313" key="1">
    <source>
        <dbReference type="EMBL" id="WNL12579.1"/>
    </source>
</evidence>
<dbReference type="EMBL" id="CP134849">
    <property type="protein sequence ID" value="WNL18097.1"/>
    <property type="molecule type" value="Genomic_DNA"/>
</dbReference>
<dbReference type="EMBL" id="CP134850">
    <property type="protein sequence ID" value="WNL20232.1"/>
    <property type="molecule type" value="Genomic_DNA"/>
</dbReference>
<dbReference type="EMBL" id="CP134851">
    <property type="protein sequence ID" value="WNL23599.1"/>
    <property type="molecule type" value="Genomic_DNA"/>
</dbReference>
<sequence length="61" mass="7184">MQLVIDVKSKRRIAERLKKATVDKSYLMKEASNISEYIEKSKLERKSILMSNEKYVKSFSL</sequence>
<evidence type="ECO:0000313" key="5">
    <source>
        <dbReference type="EMBL" id="WNL23599.1"/>
    </source>
</evidence>